<dbReference type="GO" id="GO:0008289">
    <property type="term" value="F:lipid binding"/>
    <property type="evidence" value="ECO:0007669"/>
    <property type="project" value="UniProtKB-KW"/>
</dbReference>
<dbReference type="Proteomes" id="UP000807115">
    <property type="component" value="Chromosome 7"/>
</dbReference>
<reference evidence="4" key="2">
    <citation type="submission" date="2020-10" db="EMBL/GenBank/DDBJ databases">
        <authorList>
            <person name="Cooper E.A."/>
            <person name="Brenton Z.W."/>
            <person name="Flinn B.S."/>
            <person name="Jenkins J."/>
            <person name="Shu S."/>
            <person name="Flowers D."/>
            <person name="Luo F."/>
            <person name="Wang Y."/>
            <person name="Xia P."/>
            <person name="Barry K."/>
            <person name="Daum C."/>
            <person name="Lipzen A."/>
            <person name="Yoshinaga Y."/>
            <person name="Schmutz J."/>
            <person name="Saski C."/>
            <person name="Vermerris W."/>
            <person name="Kresovich S."/>
        </authorList>
    </citation>
    <scope>NUCLEOTIDE SEQUENCE</scope>
</reference>
<dbReference type="OrthoDB" id="649864at2759"/>
<dbReference type="InterPro" id="IPR036312">
    <property type="entry name" value="Bifun_inhib/LTP/seed_sf"/>
</dbReference>
<comment type="function">
    <text evidence="1">Plant non-specific lipid-transfer proteins transfer phospholipids as well as galactolipids across membranes. May play a role in wax or cutin deposition in the cell walls of expanding epidermal cells and certain secretory tissues.</text>
</comment>
<dbReference type="GO" id="GO:0006869">
    <property type="term" value="P:lipid transport"/>
    <property type="evidence" value="ECO:0007669"/>
    <property type="project" value="InterPro"/>
</dbReference>
<feature type="signal peptide" evidence="2">
    <location>
        <begin position="1"/>
        <end position="32"/>
    </location>
</feature>
<dbReference type="CDD" id="cd01960">
    <property type="entry name" value="nsLTP1"/>
    <property type="match status" value="1"/>
</dbReference>
<dbReference type="PANTHER" id="PTHR33076">
    <property type="entry name" value="NON-SPECIFIC LIPID-TRANSFER PROTEIN 2-RELATED"/>
    <property type="match status" value="1"/>
</dbReference>
<evidence type="ECO:0000259" key="3">
    <source>
        <dbReference type="SMART" id="SM00499"/>
    </source>
</evidence>
<evidence type="ECO:0000256" key="1">
    <source>
        <dbReference type="RuleBase" id="RU000628"/>
    </source>
</evidence>
<evidence type="ECO:0000256" key="2">
    <source>
        <dbReference type="SAM" id="SignalP"/>
    </source>
</evidence>
<dbReference type="SUPFAM" id="SSF47699">
    <property type="entry name" value="Bifunctional inhibitor/lipid-transfer protein/seed storage 2S albumin"/>
    <property type="match status" value="1"/>
</dbReference>
<dbReference type="SMART" id="SM00499">
    <property type="entry name" value="AAI"/>
    <property type="match status" value="1"/>
</dbReference>
<name>A0A921U8M5_SORBI</name>
<dbReference type="Pfam" id="PF00234">
    <property type="entry name" value="Tryp_alpha_amyl"/>
    <property type="match status" value="1"/>
</dbReference>
<dbReference type="InterPro" id="IPR016140">
    <property type="entry name" value="Bifunc_inhib/LTP/seed_store"/>
</dbReference>
<dbReference type="EMBL" id="CM027686">
    <property type="protein sequence ID" value="KAG0522373.1"/>
    <property type="molecule type" value="Genomic_DNA"/>
</dbReference>
<reference evidence="4" key="1">
    <citation type="journal article" date="2019" name="BMC Genomics">
        <title>A new reference genome for Sorghum bicolor reveals high levels of sequence similarity between sweet and grain genotypes: implications for the genetics of sugar metabolism.</title>
        <authorList>
            <person name="Cooper E.A."/>
            <person name="Brenton Z.W."/>
            <person name="Flinn B.S."/>
            <person name="Jenkins J."/>
            <person name="Shu S."/>
            <person name="Flowers D."/>
            <person name="Luo F."/>
            <person name="Wang Y."/>
            <person name="Xia P."/>
            <person name="Barry K."/>
            <person name="Daum C."/>
            <person name="Lipzen A."/>
            <person name="Yoshinaga Y."/>
            <person name="Schmutz J."/>
            <person name="Saski C."/>
            <person name="Vermerris W."/>
            <person name="Kresovich S."/>
        </authorList>
    </citation>
    <scope>NUCLEOTIDE SEQUENCE</scope>
</reference>
<proteinExistence type="inferred from homology"/>
<dbReference type="PRINTS" id="PR00382">
    <property type="entry name" value="LIPIDTRNSFER"/>
</dbReference>
<feature type="chain" id="PRO_5037840007" description="Non-specific lipid-transfer protein" evidence="2">
    <location>
        <begin position="33"/>
        <end position="125"/>
    </location>
</feature>
<dbReference type="Gene3D" id="1.10.110.10">
    <property type="entry name" value="Plant lipid-transfer and hydrophobic proteins"/>
    <property type="match status" value="1"/>
</dbReference>
<comment type="caution">
    <text evidence="4">The sequence shown here is derived from an EMBL/GenBank/DDBJ whole genome shotgun (WGS) entry which is preliminary data.</text>
</comment>
<evidence type="ECO:0000313" key="5">
    <source>
        <dbReference type="Proteomes" id="UP000807115"/>
    </source>
</evidence>
<dbReference type="Gramene" id="EES14498">
    <property type="protein sequence ID" value="EES14498"/>
    <property type="gene ID" value="SORBI_3007G029800"/>
</dbReference>
<keyword evidence="2" id="KW-0732">Signal</keyword>
<evidence type="ECO:0000313" key="4">
    <source>
        <dbReference type="EMBL" id="KAG0522373.1"/>
    </source>
</evidence>
<gene>
    <name evidence="4" type="ORF">BDA96_07G031400</name>
</gene>
<keyword evidence="1" id="KW-0813">Transport</keyword>
<dbReference type="KEGG" id="sbi:8074080"/>
<dbReference type="OMA" id="TICKIHI"/>
<feature type="domain" description="Bifunctional inhibitor/plant lipid transfer protein/seed storage helical" evidence="3">
    <location>
        <begin position="36"/>
        <end position="121"/>
    </location>
</feature>
<dbReference type="InterPro" id="IPR000528">
    <property type="entry name" value="Plant_nsLTP"/>
</dbReference>
<keyword evidence="1" id="KW-0446">Lipid-binding</keyword>
<sequence length="125" mass="12756">MMMKKGGAGIMVAVAVALVVLVAAASSSVARADVSCADVDANLRACVGYVTGKEAAPGGECCAGVRRIRGMPSGTAERRQACECVKQAAAGYQPLNADAIRDLPKQCGAPLPFPLTLNFDCTTIP</sequence>
<organism evidence="4 5">
    <name type="scientific">Sorghum bicolor</name>
    <name type="common">Sorghum</name>
    <name type="synonym">Sorghum vulgare</name>
    <dbReference type="NCBI Taxonomy" id="4558"/>
    <lineage>
        <taxon>Eukaryota</taxon>
        <taxon>Viridiplantae</taxon>
        <taxon>Streptophyta</taxon>
        <taxon>Embryophyta</taxon>
        <taxon>Tracheophyta</taxon>
        <taxon>Spermatophyta</taxon>
        <taxon>Magnoliopsida</taxon>
        <taxon>Liliopsida</taxon>
        <taxon>Poales</taxon>
        <taxon>Poaceae</taxon>
        <taxon>PACMAD clade</taxon>
        <taxon>Panicoideae</taxon>
        <taxon>Andropogonodae</taxon>
        <taxon>Andropogoneae</taxon>
        <taxon>Sorghinae</taxon>
        <taxon>Sorghum</taxon>
    </lineage>
</organism>
<accession>A0A921U8M5</accession>
<dbReference type="AlphaFoldDB" id="A0A921U8M5"/>
<comment type="similarity">
    <text evidence="1">Belongs to the plant LTP family.</text>
</comment>
<protein>
    <recommendedName>
        <fullName evidence="1">Non-specific lipid-transfer protein</fullName>
    </recommendedName>
</protein>